<dbReference type="RefSeq" id="WP_345930289.1">
    <property type="nucleotide sequence ID" value="NZ_JBDIVF010000016.1"/>
</dbReference>
<sequence>MSCPCENKPAVPGEDKPDRYVSFIGLDCDAKATRLMGYIRHYIDQPEHTNAFWEYFKQKAAGEKGPQPDDLFLVHCHLNQIRELFEHHQDAEALAFLDKVEQECC</sequence>
<organism evidence="3 4">
    <name type="scientific">Uliginosibacterium paludis</name>
    <dbReference type="NCBI Taxonomy" id="1615952"/>
    <lineage>
        <taxon>Bacteria</taxon>
        <taxon>Pseudomonadati</taxon>
        <taxon>Pseudomonadota</taxon>
        <taxon>Betaproteobacteria</taxon>
        <taxon>Rhodocyclales</taxon>
        <taxon>Zoogloeaceae</taxon>
        <taxon>Uliginosibacterium</taxon>
    </lineage>
</organism>
<protein>
    <recommendedName>
        <fullName evidence="2">N(2)-fixation sustaining protein CowN</fullName>
    </recommendedName>
    <alternativeName>
        <fullName evidence="2">CO weal-nitrogenase</fullName>
    </alternativeName>
</protein>
<dbReference type="NCBIfam" id="NF033689">
    <property type="entry name" value="N2Fix_CO_CowN"/>
    <property type="match status" value="1"/>
</dbReference>
<keyword evidence="4" id="KW-1185">Reference proteome</keyword>
<dbReference type="HAMAP" id="MF_02117">
    <property type="entry name" value="CowN"/>
    <property type="match status" value="1"/>
</dbReference>
<comment type="caution">
    <text evidence="3">The sequence shown here is derived from an EMBL/GenBank/DDBJ whole genome shotgun (WGS) entry which is preliminary data.</text>
</comment>
<dbReference type="Pfam" id="PF20543">
    <property type="entry name" value="CowN"/>
    <property type="match status" value="1"/>
</dbReference>
<name>A0ABV2CTR2_9RHOO</name>
<dbReference type="Proteomes" id="UP001548590">
    <property type="component" value="Unassembled WGS sequence"/>
</dbReference>
<comment type="function">
    <text evidence="2">Is required to sustain N(2)-dependent growth in the presence of low levels of carbon monoxide (CO). Probably acts by protecting the N(2) fixation ability of the nitrogenase complex, which is inactivated in the presence of CO.</text>
</comment>
<dbReference type="InterPro" id="IPR024899">
    <property type="entry name" value="CowN"/>
</dbReference>
<evidence type="ECO:0000256" key="2">
    <source>
        <dbReference type="HAMAP-Rule" id="MF_02117"/>
    </source>
</evidence>
<proteinExistence type="inferred from homology"/>
<evidence type="ECO:0000313" key="4">
    <source>
        <dbReference type="Proteomes" id="UP001548590"/>
    </source>
</evidence>
<gene>
    <name evidence="2 3" type="primary">cowN</name>
    <name evidence="3" type="ORF">ABVT11_15620</name>
</gene>
<accession>A0ABV2CTR2</accession>
<dbReference type="EMBL" id="JBEWLZ010000010">
    <property type="protein sequence ID" value="MET1491268.1"/>
    <property type="molecule type" value="Genomic_DNA"/>
</dbReference>
<comment type="similarity">
    <text evidence="2">Belongs to the CowN family.</text>
</comment>
<reference evidence="3 4" key="1">
    <citation type="submission" date="2024-07" db="EMBL/GenBank/DDBJ databases">
        <title>Uliginosibacterium paludis KCTC:42655.</title>
        <authorList>
            <person name="Kim M.K."/>
        </authorList>
    </citation>
    <scope>NUCLEOTIDE SEQUENCE [LARGE SCALE GENOMIC DNA]</scope>
    <source>
        <strain evidence="3 4">KCTC 42655</strain>
    </source>
</reference>
<evidence type="ECO:0000256" key="1">
    <source>
        <dbReference type="ARBA" id="ARBA00023231"/>
    </source>
</evidence>
<keyword evidence="1 2" id="KW-0535">Nitrogen fixation</keyword>
<evidence type="ECO:0000313" key="3">
    <source>
        <dbReference type="EMBL" id="MET1491268.1"/>
    </source>
</evidence>